<dbReference type="SUPFAM" id="SSF52980">
    <property type="entry name" value="Restriction endonuclease-like"/>
    <property type="match status" value="1"/>
</dbReference>
<proteinExistence type="predicted"/>
<dbReference type="EMBL" id="ADMG01000007">
    <property type="protein sequence ID" value="EKB32227.1"/>
    <property type="molecule type" value="Genomic_DNA"/>
</dbReference>
<dbReference type="RefSeq" id="WP_005433320.1">
    <property type="nucleotide sequence ID" value="NZ_JH815513.1"/>
</dbReference>
<evidence type="ECO:0000259" key="1">
    <source>
        <dbReference type="Pfam" id="PF09588"/>
    </source>
</evidence>
<name>K1JX53_9BURK</name>
<dbReference type="PATRIC" id="fig|742823.3.peg.233"/>
<evidence type="ECO:0000313" key="3">
    <source>
        <dbReference type="Proteomes" id="UP000005835"/>
    </source>
</evidence>
<accession>K1JX53</accession>
<dbReference type="Gene3D" id="3.90.320.10">
    <property type="match status" value="1"/>
</dbReference>
<organism evidence="2 3">
    <name type="scientific">Sutterella wadsworthensis 2_1_59BFAA</name>
    <dbReference type="NCBI Taxonomy" id="742823"/>
    <lineage>
        <taxon>Bacteria</taxon>
        <taxon>Pseudomonadati</taxon>
        <taxon>Pseudomonadota</taxon>
        <taxon>Betaproteobacteria</taxon>
        <taxon>Burkholderiales</taxon>
        <taxon>Sutterellaceae</taxon>
        <taxon>Sutterella</taxon>
    </lineage>
</organism>
<dbReference type="InterPro" id="IPR017482">
    <property type="entry name" value="Lambda-type_endonuclease"/>
</dbReference>
<dbReference type="InterPro" id="IPR019080">
    <property type="entry name" value="YqaJ_viral_recombinase"/>
</dbReference>
<dbReference type="NCBIfam" id="TIGR03033">
    <property type="entry name" value="phage_rel_nuc"/>
    <property type="match status" value="1"/>
</dbReference>
<dbReference type="Pfam" id="PF09588">
    <property type="entry name" value="YqaJ"/>
    <property type="match status" value="1"/>
</dbReference>
<evidence type="ECO:0000313" key="2">
    <source>
        <dbReference type="EMBL" id="EKB32227.1"/>
    </source>
</evidence>
<gene>
    <name evidence="2" type="ORF">HMPREF9465_00242</name>
</gene>
<sequence length="340" mass="37987">MAAIKTAEMERDAWLQERTKGIGGSDVATVLGLNPYKTPLSLWEEKTGKTKGSQAGEAAYWGTTLEDVVAKEFSKRTGMKIQRVNFLLSTGEGGWMRGNIDRAIVNEQIAKTVRVHKPEKAAETGLMLSTDVGLECKTANAFMADKWGPSQEAEIVSGNVVTEHQIPLYYETQIQWYMAVTGIKKFYVAVLIGGQDFRMYEVRRDEDVIKAIVEKCHAFWFKKVLADVPPDPINADDIKKLYARDDGEMVEASNDEAADIGELRTIRERIKELQDQEKAVANRVILAIGEKSGLLIGGEKAVTYKAQNSSRFASTAFKKEHPDLYRDFVQTSTTRILRLA</sequence>
<reference evidence="2 3" key="1">
    <citation type="submission" date="2012-05" db="EMBL/GenBank/DDBJ databases">
        <title>The Genome Sequence of Sutterella wadsworthensis 2_1_59BFAA.</title>
        <authorList>
            <consortium name="The Broad Institute Genome Sequencing Platform"/>
            <person name="Earl A."/>
            <person name="Ward D."/>
            <person name="Feldgarden M."/>
            <person name="Gevers D."/>
            <person name="Daigneault M."/>
            <person name="Strauss J."/>
            <person name="Allen-Vercoe E."/>
            <person name="Walker B."/>
            <person name="Young S.K."/>
            <person name="Zeng Q."/>
            <person name="Gargeya S."/>
            <person name="Fitzgerald M."/>
            <person name="Haas B."/>
            <person name="Abouelleil A."/>
            <person name="Alvarado L."/>
            <person name="Arachchi H.M."/>
            <person name="Berlin A.M."/>
            <person name="Chapman S.B."/>
            <person name="Goldberg J."/>
            <person name="Griggs A."/>
            <person name="Gujja S."/>
            <person name="Hansen M."/>
            <person name="Howarth C."/>
            <person name="Imamovic A."/>
            <person name="Larimer J."/>
            <person name="McCowen C."/>
            <person name="Montmayeur A."/>
            <person name="Murphy C."/>
            <person name="Neiman D."/>
            <person name="Pearson M."/>
            <person name="Priest M."/>
            <person name="Roberts A."/>
            <person name="Saif S."/>
            <person name="Shea T."/>
            <person name="Sisk P."/>
            <person name="Sykes S."/>
            <person name="Wortman J."/>
            <person name="Nusbaum C."/>
            <person name="Birren B."/>
        </authorList>
    </citation>
    <scope>NUCLEOTIDE SEQUENCE [LARGE SCALE GENOMIC DNA]</scope>
    <source>
        <strain evidence="2 3">2_1_59BFAA</strain>
    </source>
</reference>
<protein>
    <recommendedName>
        <fullName evidence="1">YqaJ viral recombinase domain-containing protein</fullName>
    </recommendedName>
</protein>
<dbReference type="InterPro" id="IPR011604">
    <property type="entry name" value="PDDEXK-like_dom_sf"/>
</dbReference>
<dbReference type="AlphaFoldDB" id="K1JX53"/>
<comment type="caution">
    <text evidence="2">The sequence shown here is derived from an EMBL/GenBank/DDBJ whole genome shotgun (WGS) entry which is preliminary data.</text>
</comment>
<dbReference type="eggNOG" id="COG5377">
    <property type="taxonomic scope" value="Bacteria"/>
</dbReference>
<dbReference type="HOGENOM" id="CLU_049574_0_0_4"/>
<dbReference type="PANTHER" id="PTHR46609">
    <property type="entry name" value="EXONUCLEASE, PHAGE-TYPE/RECB, C-TERMINAL DOMAIN-CONTAINING PROTEIN"/>
    <property type="match status" value="1"/>
</dbReference>
<keyword evidence="3" id="KW-1185">Reference proteome</keyword>
<dbReference type="InterPro" id="IPR051703">
    <property type="entry name" value="NF-kappa-B_Signaling_Reg"/>
</dbReference>
<dbReference type="STRING" id="742823.HMPREF9465_00242"/>
<dbReference type="Proteomes" id="UP000005835">
    <property type="component" value="Unassembled WGS sequence"/>
</dbReference>
<dbReference type="PANTHER" id="PTHR46609:SF6">
    <property type="entry name" value="EXONUCLEASE, PHAGE-TYPE_RECB, C-TERMINAL DOMAIN-CONTAINING PROTEIN-RELATED"/>
    <property type="match status" value="1"/>
</dbReference>
<dbReference type="InterPro" id="IPR011335">
    <property type="entry name" value="Restrct_endonuc-II-like"/>
</dbReference>
<feature type="domain" description="YqaJ viral recombinase" evidence="1">
    <location>
        <begin position="14"/>
        <end position="183"/>
    </location>
</feature>